<keyword evidence="3" id="KW-0812">Transmembrane</keyword>
<dbReference type="AlphaFoldDB" id="A0AAV9NHW8"/>
<comment type="caution">
    <text evidence="6">The sequence shown here is derived from an EMBL/GenBank/DDBJ whole genome shotgun (WGS) entry which is preliminary data.</text>
</comment>
<feature type="transmembrane region" description="Helical" evidence="3">
    <location>
        <begin position="335"/>
        <end position="353"/>
    </location>
</feature>
<feature type="domain" description="Glycosyl transferase CAP10" evidence="5">
    <location>
        <begin position="663"/>
        <end position="985"/>
    </location>
</feature>
<feature type="signal peptide" evidence="4">
    <location>
        <begin position="1"/>
        <end position="16"/>
    </location>
</feature>
<feature type="transmembrane region" description="Helical" evidence="3">
    <location>
        <begin position="228"/>
        <end position="245"/>
    </location>
</feature>
<organism evidence="6 7">
    <name type="scientific">Exophiala bonariae</name>
    <dbReference type="NCBI Taxonomy" id="1690606"/>
    <lineage>
        <taxon>Eukaryota</taxon>
        <taxon>Fungi</taxon>
        <taxon>Dikarya</taxon>
        <taxon>Ascomycota</taxon>
        <taxon>Pezizomycotina</taxon>
        <taxon>Eurotiomycetes</taxon>
        <taxon>Chaetothyriomycetidae</taxon>
        <taxon>Chaetothyriales</taxon>
        <taxon>Herpotrichiellaceae</taxon>
        <taxon>Exophiala</taxon>
    </lineage>
</organism>
<feature type="transmembrane region" description="Helical" evidence="3">
    <location>
        <begin position="32"/>
        <end position="50"/>
    </location>
</feature>
<feature type="transmembrane region" description="Helical" evidence="3">
    <location>
        <begin position="189"/>
        <end position="208"/>
    </location>
</feature>
<evidence type="ECO:0000313" key="7">
    <source>
        <dbReference type="Proteomes" id="UP001358417"/>
    </source>
</evidence>
<evidence type="ECO:0000259" key="5">
    <source>
        <dbReference type="SMART" id="SM00672"/>
    </source>
</evidence>
<keyword evidence="2" id="KW-0808">Transferase</keyword>
<feature type="transmembrane region" description="Helical" evidence="3">
    <location>
        <begin position="261"/>
        <end position="286"/>
    </location>
</feature>
<keyword evidence="3" id="KW-1133">Transmembrane helix</keyword>
<sequence length="1010" mass="114105">MGSLAILCYVTSVVSAAILTRLVPISTAHDRPIHILVVAFVACSFALPSISRLLPTLFHPPESHSKGGRYTSLPLNDLGNVEPQNAYTQDAKQRQGKVRVTVLAAAIVAISLRLELYRRISKATECTIDSVEVFLPFLLALYDVYRLQKQSPIFGEKQTSTSASGFILRTITLIQEALGTYLLQPRTRYVLPVFLLASGCHLTTGLWSSSTSTYICPIVTGESQTIKVFQFLALFLDFAIAVVAYETRPKADGTGLSGRRCVVLWSSTLLGVSIIWSIVGGAYYLFKPEYRGWLLLLRPSVDFGTLIAIGVHTFLFCLLFISTLHCITTYGVLDMSIYITAIMTMIPGFEFIWSRRSPYPPVPKTSSITSFVLILVGWWMYSRIQQAMGEREPAPRYRHALIPIILCILILPAWRKSDNVYFHPIDVLIYDAKLQHDRYVASVGNTLSLHETVDRYQQRYKRRPPPGFDLWFEYAKSRTSFVVDEFDQIYDDLLPFRTILPDELRKQTWEMVSNPWNEISGITIRNGSATVQSNVLPTHRWMLEGVANLINKFAQHLPDMDLAFNLNDESRVAVPFQEIESLRQQGRMEDKSGRLGWSSDRAAGWLPIPEHEVKETVFRDMSFRNTFREFGSVGCDPKSLARTTPHVSSQSHLCHTCAAPHSLGQFVSDWTKSGDICHQPDVAHLHGFYLSPAAFKTSHRLMPVFSQSKAHGYNDILYPSAWNYMDKVIYAPSEDNGTPGQDNFKAGFPDPPFSEKENTLFWRGATSEGVSSGNHAWRGMTRQRLVHMANNLTTSAHDAVTILLPHPTSPKTYKYQTLPGPMIKSLGLNTSIAIVDHIARCGGVGLHDCSDQEAEFSPVPPTDFQAHWRYKFLFDLDGAGFSGRFLPFLQSRSLPFKTALFREWYASRLTAWHHFVPQDIRLHGVWSTLAYFAGVNVSLPDQRDNYWPAHTVEAERIALQGRDWVEKVVRKEDMEVYFFRLLLEWGRLVDDGRDELGYGTPGGEAKKDGW</sequence>
<dbReference type="GO" id="GO:0016740">
    <property type="term" value="F:transferase activity"/>
    <property type="evidence" value="ECO:0007669"/>
    <property type="project" value="UniProtKB-KW"/>
</dbReference>
<protein>
    <recommendedName>
        <fullName evidence="5">Glycosyl transferase CAP10 domain-containing protein</fullName>
    </recommendedName>
</protein>
<dbReference type="Proteomes" id="UP001358417">
    <property type="component" value="Unassembled WGS sequence"/>
</dbReference>
<feature type="transmembrane region" description="Helical" evidence="3">
    <location>
        <begin position="306"/>
        <end position="328"/>
    </location>
</feature>
<evidence type="ECO:0000256" key="3">
    <source>
        <dbReference type="SAM" id="Phobius"/>
    </source>
</evidence>
<keyword evidence="7" id="KW-1185">Reference proteome</keyword>
<dbReference type="GeneID" id="89979138"/>
<dbReference type="EMBL" id="JAVRRD010000005">
    <property type="protein sequence ID" value="KAK5058720.1"/>
    <property type="molecule type" value="Genomic_DNA"/>
</dbReference>
<evidence type="ECO:0000256" key="1">
    <source>
        <dbReference type="ARBA" id="ARBA00010118"/>
    </source>
</evidence>
<dbReference type="PANTHER" id="PTHR12203">
    <property type="entry name" value="KDEL LYS-ASP-GLU-LEU CONTAINING - RELATED"/>
    <property type="match status" value="1"/>
</dbReference>
<feature type="chain" id="PRO_5043373194" description="Glycosyl transferase CAP10 domain-containing protein" evidence="4">
    <location>
        <begin position="17"/>
        <end position="1010"/>
    </location>
</feature>
<keyword evidence="4" id="KW-0732">Signal</keyword>
<evidence type="ECO:0000256" key="4">
    <source>
        <dbReference type="SAM" id="SignalP"/>
    </source>
</evidence>
<dbReference type="RefSeq" id="XP_064709243.1">
    <property type="nucleotide sequence ID" value="XM_064854517.1"/>
</dbReference>
<dbReference type="InterPro" id="IPR006598">
    <property type="entry name" value="CAP10"/>
</dbReference>
<proteinExistence type="inferred from homology"/>
<comment type="similarity">
    <text evidence="1">Belongs to the glycosyltransferase 90 family.</text>
</comment>
<accession>A0AAV9NHW8</accession>
<dbReference type="PANTHER" id="PTHR12203:SF35">
    <property type="entry name" value="PROTEIN O-GLUCOSYLTRANSFERASE 1"/>
    <property type="match status" value="1"/>
</dbReference>
<gene>
    <name evidence="6" type="ORF">LTR84_010984</name>
</gene>
<feature type="transmembrane region" description="Helical" evidence="3">
    <location>
        <begin position="365"/>
        <end position="384"/>
    </location>
</feature>
<feature type="transmembrane region" description="Helical" evidence="3">
    <location>
        <begin position="396"/>
        <end position="414"/>
    </location>
</feature>
<keyword evidence="3" id="KW-0472">Membrane</keyword>
<reference evidence="6 7" key="1">
    <citation type="submission" date="2023-08" db="EMBL/GenBank/DDBJ databases">
        <title>Black Yeasts Isolated from many extreme environments.</title>
        <authorList>
            <person name="Coleine C."/>
            <person name="Stajich J.E."/>
            <person name="Selbmann L."/>
        </authorList>
    </citation>
    <scope>NUCLEOTIDE SEQUENCE [LARGE SCALE GENOMIC DNA]</scope>
    <source>
        <strain evidence="6 7">CCFEE 5792</strain>
    </source>
</reference>
<dbReference type="SMART" id="SM00672">
    <property type="entry name" value="CAP10"/>
    <property type="match status" value="1"/>
</dbReference>
<name>A0AAV9NHW8_9EURO</name>
<dbReference type="Pfam" id="PF05686">
    <property type="entry name" value="Glyco_transf_90"/>
    <property type="match status" value="1"/>
</dbReference>
<dbReference type="InterPro" id="IPR051091">
    <property type="entry name" value="O-Glucosyltr/Glycosyltrsf_90"/>
</dbReference>
<evidence type="ECO:0000256" key="2">
    <source>
        <dbReference type="ARBA" id="ARBA00022679"/>
    </source>
</evidence>
<evidence type="ECO:0000313" key="6">
    <source>
        <dbReference type="EMBL" id="KAK5058720.1"/>
    </source>
</evidence>